<keyword evidence="4" id="KW-0862">Zinc</keyword>
<dbReference type="PANTHER" id="PTHR46233">
    <property type="entry name" value="HYDROXYACYLGLUTATHIONE HYDROLASE GLOC"/>
    <property type="match status" value="1"/>
</dbReference>
<dbReference type="EMBL" id="PVUE01000015">
    <property type="protein sequence ID" value="PRZ40615.1"/>
    <property type="molecule type" value="Genomic_DNA"/>
</dbReference>
<comment type="caution">
    <text evidence="6">The sequence shown here is derived from an EMBL/GenBank/DDBJ whole genome shotgun (WGS) entry which is preliminary data.</text>
</comment>
<dbReference type="GO" id="GO:0016787">
    <property type="term" value="F:hydrolase activity"/>
    <property type="evidence" value="ECO:0007669"/>
    <property type="project" value="UniProtKB-KW"/>
</dbReference>
<dbReference type="Pfam" id="PF00753">
    <property type="entry name" value="Lactamase_B"/>
    <property type="match status" value="1"/>
</dbReference>
<dbReference type="Gene3D" id="3.60.15.10">
    <property type="entry name" value="Ribonuclease Z/Hydroxyacylglutathione hydrolase-like"/>
    <property type="match status" value="1"/>
</dbReference>
<evidence type="ECO:0000259" key="5">
    <source>
        <dbReference type="SMART" id="SM00849"/>
    </source>
</evidence>
<dbReference type="Proteomes" id="UP000237752">
    <property type="component" value="Unassembled WGS sequence"/>
</dbReference>
<dbReference type="PANTHER" id="PTHR46233:SF3">
    <property type="entry name" value="HYDROXYACYLGLUTATHIONE HYDROLASE GLOC"/>
    <property type="match status" value="1"/>
</dbReference>
<keyword evidence="2" id="KW-0479">Metal-binding</keyword>
<evidence type="ECO:0000256" key="3">
    <source>
        <dbReference type="ARBA" id="ARBA00022801"/>
    </source>
</evidence>
<dbReference type="InterPro" id="IPR051453">
    <property type="entry name" value="MBL_Glyoxalase_II"/>
</dbReference>
<feature type="domain" description="Metallo-beta-lactamase" evidence="5">
    <location>
        <begin position="12"/>
        <end position="199"/>
    </location>
</feature>
<sequence length="223" mass="23775">MLLTGFPAGAFQTNCYVLASEAGAECIVVDPGMDAMPGLTELLKEHRLKPVAIALTHAHLDHTWSVTPLVDGYDMVPYLHGDDAEMAADPLAWHGQGIAQMLGGKEPPTFDTFEELKDGTTIDIVGVQLTARHTPGHTQGSVVFQFEHPDAQVVLSGDTLFQGSVGRSDGPGGSHETLMDSIERVCLPMDDATVVLPGHGPQTTIGAERRTNPFVLERLAGRG</sequence>
<comment type="cofactor">
    <cofactor evidence="1">
        <name>Zn(2+)</name>
        <dbReference type="ChEBI" id="CHEBI:29105"/>
    </cofactor>
</comment>
<evidence type="ECO:0000256" key="1">
    <source>
        <dbReference type="ARBA" id="ARBA00001947"/>
    </source>
</evidence>
<accession>A0A2T0ZW72</accession>
<organism evidence="6 7">
    <name type="scientific">Antricoccus suffuscus</name>
    <dbReference type="NCBI Taxonomy" id="1629062"/>
    <lineage>
        <taxon>Bacteria</taxon>
        <taxon>Bacillati</taxon>
        <taxon>Actinomycetota</taxon>
        <taxon>Actinomycetes</taxon>
        <taxon>Geodermatophilales</taxon>
        <taxon>Antricoccaceae</taxon>
        <taxon>Antricoccus</taxon>
    </lineage>
</organism>
<evidence type="ECO:0000313" key="7">
    <source>
        <dbReference type="Proteomes" id="UP000237752"/>
    </source>
</evidence>
<dbReference type="OrthoDB" id="2971563at2"/>
<dbReference type="InterPro" id="IPR001279">
    <property type="entry name" value="Metallo-B-lactamas"/>
</dbReference>
<keyword evidence="7" id="KW-1185">Reference proteome</keyword>
<evidence type="ECO:0000256" key="2">
    <source>
        <dbReference type="ARBA" id="ARBA00022723"/>
    </source>
</evidence>
<keyword evidence="3 6" id="KW-0378">Hydrolase</keyword>
<dbReference type="CDD" id="cd06262">
    <property type="entry name" value="metallo-hydrolase-like_MBL-fold"/>
    <property type="match status" value="1"/>
</dbReference>
<evidence type="ECO:0000313" key="6">
    <source>
        <dbReference type="EMBL" id="PRZ40615.1"/>
    </source>
</evidence>
<dbReference type="GO" id="GO:0046872">
    <property type="term" value="F:metal ion binding"/>
    <property type="evidence" value="ECO:0007669"/>
    <property type="project" value="UniProtKB-KW"/>
</dbReference>
<name>A0A2T0ZW72_9ACTN</name>
<evidence type="ECO:0000256" key="4">
    <source>
        <dbReference type="ARBA" id="ARBA00022833"/>
    </source>
</evidence>
<reference evidence="6 7" key="1">
    <citation type="submission" date="2018-03" db="EMBL/GenBank/DDBJ databases">
        <title>Genomic Encyclopedia of Archaeal and Bacterial Type Strains, Phase II (KMG-II): from individual species to whole genera.</title>
        <authorList>
            <person name="Goeker M."/>
        </authorList>
    </citation>
    <scope>NUCLEOTIDE SEQUENCE [LARGE SCALE GENOMIC DNA]</scope>
    <source>
        <strain evidence="6 7">DSM 100065</strain>
    </source>
</reference>
<proteinExistence type="predicted"/>
<dbReference type="InterPro" id="IPR036866">
    <property type="entry name" value="RibonucZ/Hydroxyglut_hydro"/>
</dbReference>
<protein>
    <submittedName>
        <fullName evidence="6">Glyoxylase-like metal-dependent hydrolase (Beta-lactamase superfamily II)</fullName>
    </submittedName>
</protein>
<dbReference type="SMART" id="SM00849">
    <property type="entry name" value="Lactamase_B"/>
    <property type="match status" value="1"/>
</dbReference>
<gene>
    <name evidence="6" type="ORF">CLV47_11542</name>
</gene>
<dbReference type="AlphaFoldDB" id="A0A2T0ZW72"/>
<dbReference type="SUPFAM" id="SSF56281">
    <property type="entry name" value="Metallo-hydrolase/oxidoreductase"/>
    <property type="match status" value="1"/>
</dbReference>
<dbReference type="RefSeq" id="WP_106350037.1">
    <property type="nucleotide sequence ID" value="NZ_PVUE01000015.1"/>
</dbReference>